<dbReference type="InterPro" id="IPR020841">
    <property type="entry name" value="PKS_Beta-ketoAc_synthase_dom"/>
</dbReference>
<dbReference type="CDD" id="cd02440">
    <property type="entry name" value="AdoMet_MTases"/>
    <property type="match status" value="1"/>
</dbReference>
<dbReference type="InterPro" id="IPR057326">
    <property type="entry name" value="KR_dom"/>
</dbReference>
<reference evidence="10" key="1">
    <citation type="journal article" date="2014" name="Int. J. Syst. Evol. Microbiol.">
        <title>Complete genome sequence of Corynebacterium casei LMG S-19264T (=DSM 44701T), isolated from a smear-ripened cheese.</title>
        <authorList>
            <consortium name="US DOE Joint Genome Institute (JGI-PGF)"/>
            <person name="Walter F."/>
            <person name="Albersmeier A."/>
            <person name="Kalinowski J."/>
            <person name="Ruckert C."/>
        </authorList>
    </citation>
    <scope>NUCLEOTIDE SEQUENCE</scope>
    <source>
        <strain evidence="10">CGMCC 1.12919</strain>
    </source>
</reference>
<dbReference type="FunFam" id="3.40.366.10:FF:000002">
    <property type="entry name" value="Probable polyketide synthase 2"/>
    <property type="match status" value="1"/>
</dbReference>
<dbReference type="InterPro" id="IPR016036">
    <property type="entry name" value="Malonyl_transacylase_ACP-bd"/>
</dbReference>
<dbReference type="PANTHER" id="PTHR43775">
    <property type="entry name" value="FATTY ACID SYNTHASE"/>
    <property type="match status" value="1"/>
</dbReference>
<dbReference type="SUPFAM" id="SSF47336">
    <property type="entry name" value="ACP-like"/>
    <property type="match status" value="1"/>
</dbReference>
<dbReference type="Gene3D" id="3.10.129.120">
    <property type="match status" value="1"/>
</dbReference>
<evidence type="ECO:0000256" key="3">
    <source>
        <dbReference type="ARBA" id="ARBA00022679"/>
    </source>
</evidence>
<dbReference type="PROSITE" id="PS00012">
    <property type="entry name" value="PHOSPHOPANTETHEINE"/>
    <property type="match status" value="1"/>
</dbReference>
<dbReference type="SUPFAM" id="SSF55048">
    <property type="entry name" value="Probable ACP-binding domain of malonyl-CoA ACP transacylase"/>
    <property type="match status" value="1"/>
</dbReference>
<dbReference type="Pfam" id="PF08659">
    <property type="entry name" value="KR"/>
    <property type="match status" value="1"/>
</dbReference>
<dbReference type="GO" id="GO:0005737">
    <property type="term" value="C:cytoplasm"/>
    <property type="evidence" value="ECO:0007669"/>
    <property type="project" value="TreeGrafter"/>
</dbReference>
<dbReference type="GO" id="GO:0071770">
    <property type="term" value="P:DIM/DIP cell wall layer assembly"/>
    <property type="evidence" value="ECO:0007669"/>
    <property type="project" value="TreeGrafter"/>
</dbReference>
<dbReference type="InterPro" id="IPR050091">
    <property type="entry name" value="PKS_NRPS_Biosynth_Enz"/>
</dbReference>
<dbReference type="InterPro" id="IPR009081">
    <property type="entry name" value="PP-bd_ACP"/>
</dbReference>
<dbReference type="SMART" id="SM00825">
    <property type="entry name" value="PKS_KS"/>
    <property type="match status" value="1"/>
</dbReference>
<keyword evidence="1" id="KW-0596">Phosphopantetheine</keyword>
<evidence type="ECO:0000256" key="6">
    <source>
        <dbReference type="PROSITE-ProRule" id="PRU01363"/>
    </source>
</evidence>
<dbReference type="Pfam" id="PF00109">
    <property type="entry name" value="ketoacyl-synt"/>
    <property type="match status" value="1"/>
</dbReference>
<dbReference type="InterPro" id="IPR014030">
    <property type="entry name" value="Ketoacyl_synth_N"/>
</dbReference>
<feature type="domain" description="Ketosynthase family 3 (KS3)" evidence="8">
    <location>
        <begin position="35"/>
        <end position="461"/>
    </location>
</feature>
<evidence type="ECO:0000256" key="5">
    <source>
        <dbReference type="ARBA" id="ARBA00054155"/>
    </source>
</evidence>
<dbReference type="EMBL" id="BMGG01000007">
    <property type="protein sequence ID" value="GGC78298.1"/>
    <property type="molecule type" value="Genomic_DNA"/>
</dbReference>
<dbReference type="InterPro" id="IPR036736">
    <property type="entry name" value="ACP-like_sf"/>
</dbReference>
<dbReference type="InterPro" id="IPR013217">
    <property type="entry name" value="Methyltransf_12"/>
</dbReference>
<dbReference type="PROSITE" id="PS52004">
    <property type="entry name" value="KS3_2"/>
    <property type="match status" value="1"/>
</dbReference>
<dbReference type="GO" id="GO:0006633">
    <property type="term" value="P:fatty acid biosynthetic process"/>
    <property type="evidence" value="ECO:0007669"/>
    <property type="project" value="TreeGrafter"/>
</dbReference>
<feature type="active site" description="Proton acceptor; for dehydratase activity" evidence="6">
    <location>
        <position position="956"/>
    </location>
</feature>
<feature type="active site" description="Proton donor; for dehydratase activity" evidence="6">
    <location>
        <position position="1116"/>
    </location>
</feature>
<dbReference type="PROSITE" id="PS50075">
    <property type="entry name" value="CARRIER"/>
    <property type="match status" value="1"/>
</dbReference>
<feature type="domain" description="PKS/mFAS DH" evidence="9">
    <location>
        <begin position="924"/>
        <end position="1205"/>
    </location>
</feature>
<keyword evidence="4" id="KW-0511">Multifunctional enzyme</keyword>
<dbReference type="Pfam" id="PF00550">
    <property type="entry name" value="PP-binding"/>
    <property type="match status" value="1"/>
</dbReference>
<dbReference type="InterPro" id="IPR020807">
    <property type="entry name" value="PKS_DH"/>
</dbReference>
<dbReference type="SUPFAM" id="SSF52151">
    <property type="entry name" value="FabD/lysophospholipase-like"/>
    <property type="match status" value="1"/>
</dbReference>
<evidence type="ECO:0000256" key="1">
    <source>
        <dbReference type="ARBA" id="ARBA00022450"/>
    </source>
</evidence>
<dbReference type="Gene3D" id="3.40.366.10">
    <property type="entry name" value="Malonyl-Coenzyme A Acyl Carrier Protein, domain 2"/>
    <property type="match status" value="1"/>
</dbReference>
<keyword evidence="11" id="KW-1185">Reference proteome</keyword>
<dbReference type="Proteomes" id="UP000637002">
    <property type="component" value="Unassembled WGS sequence"/>
</dbReference>
<feature type="region of interest" description="C-terminal hotdog fold" evidence="6">
    <location>
        <begin position="1058"/>
        <end position="1205"/>
    </location>
</feature>
<keyword evidence="2" id="KW-0597">Phosphoprotein</keyword>
<dbReference type="InterPro" id="IPR049552">
    <property type="entry name" value="PKS_DH_N"/>
</dbReference>
<evidence type="ECO:0008006" key="12">
    <source>
        <dbReference type="Google" id="ProtNLM"/>
    </source>
</evidence>
<feature type="region of interest" description="N-terminal hotdog fold" evidence="6">
    <location>
        <begin position="924"/>
        <end position="1044"/>
    </location>
</feature>
<dbReference type="Pfam" id="PF02801">
    <property type="entry name" value="Ketoacyl-synt_C"/>
    <property type="match status" value="1"/>
</dbReference>
<organism evidence="10 11">
    <name type="scientific">Chelatococcus reniformis</name>
    <dbReference type="NCBI Taxonomy" id="1494448"/>
    <lineage>
        <taxon>Bacteria</taxon>
        <taxon>Pseudomonadati</taxon>
        <taxon>Pseudomonadota</taxon>
        <taxon>Alphaproteobacteria</taxon>
        <taxon>Hyphomicrobiales</taxon>
        <taxon>Chelatococcaceae</taxon>
        <taxon>Chelatococcus</taxon>
    </lineage>
</organism>
<dbReference type="InterPro" id="IPR014031">
    <property type="entry name" value="Ketoacyl_synth_C"/>
</dbReference>
<evidence type="ECO:0000259" key="7">
    <source>
        <dbReference type="PROSITE" id="PS50075"/>
    </source>
</evidence>
<dbReference type="InterPro" id="IPR013968">
    <property type="entry name" value="PKS_KR"/>
</dbReference>
<dbReference type="CDD" id="cd00833">
    <property type="entry name" value="PKS"/>
    <property type="match status" value="1"/>
</dbReference>
<evidence type="ECO:0000259" key="8">
    <source>
        <dbReference type="PROSITE" id="PS52004"/>
    </source>
</evidence>
<comment type="function">
    <text evidence="5">Involved in production of the polyketide antibiotic thailandamide.</text>
</comment>
<dbReference type="InterPro" id="IPR036291">
    <property type="entry name" value="NAD(P)-bd_dom_sf"/>
</dbReference>
<dbReference type="InterPro" id="IPR016035">
    <property type="entry name" value="Acyl_Trfase/lysoPLipase"/>
</dbReference>
<dbReference type="PANTHER" id="PTHR43775:SF37">
    <property type="entry name" value="SI:DKEY-61P9.11"/>
    <property type="match status" value="1"/>
</dbReference>
<dbReference type="SUPFAM" id="SSF53335">
    <property type="entry name" value="S-adenosyl-L-methionine-dependent methyltransferases"/>
    <property type="match status" value="1"/>
</dbReference>
<dbReference type="Gene3D" id="3.10.129.10">
    <property type="entry name" value="Hotdog Thioesterase"/>
    <property type="match status" value="1"/>
</dbReference>
<keyword evidence="3" id="KW-0808">Transferase</keyword>
<dbReference type="Gene3D" id="3.30.70.3290">
    <property type="match status" value="1"/>
</dbReference>
<protein>
    <recommendedName>
        <fullName evidence="12">Polyketide synthase</fullName>
    </recommendedName>
</protein>
<dbReference type="SMART" id="SM00822">
    <property type="entry name" value="PKS_KR"/>
    <property type="match status" value="1"/>
</dbReference>
<evidence type="ECO:0000313" key="11">
    <source>
        <dbReference type="Proteomes" id="UP000637002"/>
    </source>
</evidence>
<evidence type="ECO:0000256" key="4">
    <source>
        <dbReference type="ARBA" id="ARBA00023268"/>
    </source>
</evidence>
<dbReference type="SMART" id="SM00826">
    <property type="entry name" value="PKS_DH"/>
    <property type="match status" value="1"/>
</dbReference>
<dbReference type="Pfam" id="PF14765">
    <property type="entry name" value="PS-DH"/>
    <property type="match status" value="1"/>
</dbReference>
<accession>A0A916UMX2</accession>
<dbReference type="InterPro" id="IPR029063">
    <property type="entry name" value="SAM-dependent_MTases_sf"/>
</dbReference>
<dbReference type="GO" id="GO:0004312">
    <property type="term" value="F:fatty acid synthase activity"/>
    <property type="evidence" value="ECO:0007669"/>
    <property type="project" value="TreeGrafter"/>
</dbReference>
<dbReference type="Gene3D" id="3.40.50.150">
    <property type="entry name" value="Vaccinia Virus protein VP39"/>
    <property type="match status" value="1"/>
</dbReference>
<dbReference type="Gene3D" id="1.10.1200.10">
    <property type="entry name" value="ACP-like"/>
    <property type="match status" value="1"/>
</dbReference>
<dbReference type="Pfam" id="PF16197">
    <property type="entry name" value="KAsynt_C_assoc"/>
    <property type="match status" value="1"/>
</dbReference>
<dbReference type="InterPro" id="IPR001227">
    <property type="entry name" value="Ac_transferase_dom_sf"/>
</dbReference>
<dbReference type="Gene3D" id="3.40.50.720">
    <property type="entry name" value="NAD(P)-binding Rossmann-like Domain"/>
    <property type="match status" value="1"/>
</dbReference>
<dbReference type="InterPro" id="IPR006162">
    <property type="entry name" value="Ppantetheine_attach_site"/>
</dbReference>
<evidence type="ECO:0000259" key="9">
    <source>
        <dbReference type="PROSITE" id="PS52019"/>
    </source>
</evidence>
<dbReference type="InterPro" id="IPR032821">
    <property type="entry name" value="PKS_assoc"/>
</dbReference>
<dbReference type="Pfam" id="PF08242">
    <property type="entry name" value="Methyltransf_12"/>
    <property type="match status" value="1"/>
</dbReference>
<dbReference type="InterPro" id="IPR016039">
    <property type="entry name" value="Thiolase-like"/>
</dbReference>
<dbReference type="FunFam" id="3.40.47.10:FF:000019">
    <property type="entry name" value="Polyketide synthase type I"/>
    <property type="match status" value="1"/>
</dbReference>
<dbReference type="GO" id="GO:0031177">
    <property type="term" value="F:phosphopantetheine binding"/>
    <property type="evidence" value="ECO:0007669"/>
    <property type="project" value="InterPro"/>
</dbReference>
<evidence type="ECO:0000256" key="2">
    <source>
        <dbReference type="ARBA" id="ARBA00022553"/>
    </source>
</evidence>
<dbReference type="InterPro" id="IPR049551">
    <property type="entry name" value="PKS_DH_C"/>
</dbReference>
<dbReference type="PROSITE" id="PS52019">
    <property type="entry name" value="PKS_MFAS_DH"/>
    <property type="match status" value="1"/>
</dbReference>
<dbReference type="RefSeq" id="WP_188611001.1">
    <property type="nucleotide sequence ID" value="NZ_BMGG01000007.1"/>
</dbReference>
<evidence type="ECO:0000313" key="10">
    <source>
        <dbReference type="EMBL" id="GGC78298.1"/>
    </source>
</evidence>
<dbReference type="InterPro" id="IPR014043">
    <property type="entry name" value="Acyl_transferase_dom"/>
</dbReference>
<gene>
    <name evidence="10" type="ORF">GCM10010994_40670</name>
</gene>
<dbReference type="SMART" id="SM00827">
    <property type="entry name" value="PKS_AT"/>
    <property type="match status" value="1"/>
</dbReference>
<dbReference type="CDD" id="cd08955">
    <property type="entry name" value="KR_2_FAS_SDR_x"/>
    <property type="match status" value="1"/>
</dbReference>
<sequence length="2208" mass="232396">MSDFLQRIADYSPKRLALVANELKQRVDALEQAPHEPVAIVGMGCRFPGGADTPELYWEKIRAGADCVVETPPDRWDTKALFDPDPDAPGKLTSRHGGFLARVDAFDPEMFGISRREAQNMDPQQRLLLEVAWEALENACIPASDLYGANAGIFVGVSGFDYFQLLRRGDSSAFDAYAASGVAHSIASGRLAYVLGTRGPALSIDTACSSSLMAAHVAVRSLRNRECNVALAGGVNLILTPETTVALSKARMMAPDGRCKAFDARADGFVRGEGCGVLVLKRLSDARAAGDPIVAVIRGTAANQDGRSNGLTAPNGVAQEELLKAALDNARIEADAVGYVEAHGTGTKLGDPIEALALDAAFGRSRRGAPVFTGSVKANIGHLESAAGAAGLIKLALMLRHGVIPPQIHFETPNPHVPWETIGVRVPRTEMPWPMRADQPRIGGVSSFGFSGTNAHLILEQAPDPAPAPRAEPRAIQIVTVSARTEAALASLAGSYASVLAVPGADLDAVAATATAGRMHLPHRAAVVAASPHEASEQLAALSLGQDAASAYRGAANARPPKIAFLFTGQGCQYLGMARGLLDAQPVFRAAMDDCRAQLNALWPHDLFEILFAESGASGDRLNDTTFTQPALFAVEYALAQLWASFGVRPDAVAGHSLGEISAACVAGMLSLHDALKLTVARGRLMGSLPRNGAMAAVMASEERVLAAIRPHAHAISVAALNGPVGTVISGDAGAVSSVAADLRAQGVTVTPLKVSHAFHSPLMDPILQDFAAEAGAVAWGPAQIKLASNVTGSWADTTAADPDYWCRHARAPVRFADGIAALAQSGCNVFIEIGPHPTLIPMAQACVPDHEALWLASLKRGANDDAAMMNALAALYTAGADIDWRGPSASAARTRLPNYPFQRERFWLSNADAAAEPQRAELHPLLGREVRQSLGAERLFEARLGPARQSYLADHRIHGTLPTPSPVLMEMALAAGRQVLGHGALRLRNFELSAPLMLDDAELSVVQTAIVPTSGEVRIAALGADDTWLPIATCRVERDTGPDADIVDVGGLRASLPEMISPELYYGRLAQLGLEFGPAFRGVDILHHGAGTALARVAATAGLAAATTIHPAALDACLHAIGAALPGAADGLAEPYLLMAVEEVRGRGAGCDGPFWSHVTLRDPVKAAHGEAFVADVRIVDDAGAPLAELSGVTLKRARKSSFGDRTLAAPIRRLLHEIAWVPATMSGAEEVAAALAPQLREAAEAPALAAYAEFIPKLDHLCALYVIRGLRLLGWTMSAGATATARDLADRLDIPLRHRRLFARMLDILREDRVLVHSEGVWRVIEVPETDPEAFADEVLAAHPDCGAELSLTRRCARSLAAVMRGETDPLALLFPGGSLADAERLYQSSPPAQIYNKLVADAVGTLAAASGGRPLRILEVGAGTGSTTESVLRRLGSAPFEYTFTDVSPLFLNHARAKFAACGTVRYELLDLEQDLAGQGFEAGSFDIVIGANVVHATRDLAATAARLRALLGPEGRLILLEGAGPQRFGDLTVGLLEGWWAYTDTDLRQYALMPRAAWRTLLSGAGFAEVAAIPPEGTHAVLDQQAVFVAEAAPASPRTWLLQPDRGGLAAALADALQRRGCSTVFVDEGDAIAAALTSRTREPVGVVSLIALDHAAEAAQDDLGADQERLIKPTLALFQALVAHAGPARFYAVTRGAQAIRAGEAAEPAQATLWGLSHVAALEHPELNVVRFDLDPAEDTATAADALARELCGGSREHEIAQRGGRRFARRLTTRLSQPARSLAPAAAIDPDGAYLITGGLRGLGLLVAEWLFDQGARSIALMGRGAPGEKAAAAIARMERGGANVLTLRGDVALRDDVKAALSAVRAAGRPLKGVFHCAGVLDDGALMSLDWDRFAPVLAPKVQGAWNLHALCGDLDMFVMFSSGASLAGSAGQANHAAANAFEDALAWLRQAQGQPGLAINWGPWADIGAAADRSLSAVGGLLRAILPQDGLAALSACLWRGEGQPLFQPAQLAVIDADWSALATAQRGLADSPLFWAIAAETGSDAERPVARRTRTQPEERNWRARIRAAPASRRGALLRDDVRALAARVLGASPRNVDVDQPLRDLGLDSLMAVELRNRLGIALGCTLPATITFDCPTITALVSYLGREGDVGLRDILSDVAPVPVPDVPDPYAGQTESQLAAALVAKLDALQLMNEVA</sequence>
<dbReference type="GO" id="GO:0005886">
    <property type="term" value="C:plasma membrane"/>
    <property type="evidence" value="ECO:0007669"/>
    <property type="project" value="TreeGrafter"/>
</dbReference>
<dbReference type="SMART" id="SM00823">
    <property type="entry name" value="PKS_PP"/>
    <property type="match status" value="1"/>
</dbReference>
<dbReference type="InterPro" id="IPR049900">
    <property type="entry name" value="PKS_mFAS_DH"/>
</dbReference>
<name>A0A916UMX2_9HYPH</name>
<dbReference type="SUPFAM" id="SSF51735">
    <property type="entry name" value="NAD(P)-binding Rossmann-fold domains"/>
    <property type="match status" value="2"/>
</dbReference>
<dbReference type="SUPFAM" id="SSF53901">
    <property type="entry name" value="Thiolase-like"/>
    <property type="match status" value="1"/>
</dbReference>
<dbReference type="Gene3D" id="3.40.47.10">
    <property type="match status" value="1"/>
</dbReference>
<feature type="domain" description="Carrier" evidence="7">
    <location>
        <begin position="2085"/>
        <end position="2159"/>
    </location>
</feature>
<dbReference type="InterPro" id="IPR020806">
    <property type="entry name" value="PKS_PP-bd"/>
</dbReference>
<dbReference type="Pfam" id="PF21089">
    <property type="entry name" value="PKS_DH_N"/>
    <property type="match status" value="1"/>
</dbReference>
<reference evidence="10" key="2">
    <citation type="submission" date="2020-09" db="EMBL/GenBank/DDBJ databases">
        <authorList>
            <person name="Sun Q."/>
            <person name="Zhou Y."/>
        </authorList>
    </citation>
    <scope>NUCLEOTIDE SEQUENCE</scope>
    <source>
        <strain evidence="10">CGMCC 1.12919</strain>
    </source>
</reference>
<proteinExistence type="predicted"/>
<dbReference type="SMART" id="SM01294">
    <property type="entry name" value="PKS_PP_betabranch"/>
    <property type="match status" value="1"/>
</dbReference>
<dbReference type="Pfam" id="PF00698">
    <property type="entry name" value="Acyl_transf_1"/>
    <property type="match status" value="1"/>
</dbReference>
<comment type="caution">
    <text evidence="10">The sequence shown here is derived from an EMBL/GenBank/DDBJ whole genome shotgun (WGS) entry which is preliminary data.</text>
</comment>